<dbReference type="Pfam" id="PF12937">
    <property type="entry name" value="F-box-like"/>
    <property type="match status" value="1"/>
</dbReference>
<dbReference type="PANTHER" id="PTHR31672:SF13">
    <property type="entry name" value="F-BOX PROTEIN CPR30-LIKE"/>
    <property type="match status" value="1"/>
</dbReference>
<proteinExistence type="predicted"/>
<evidence type="ECO:0000313" key="3">
    <source>
        <dbReference type="Proteomes" id="UP000436088"/>
    </source>
</evidence>
<sequence>MKESRLLIFEGGQSADNMTMPGLPQEVVVNILSRLPFTSLLSLKLVCRPWRILIHDPFLISKHLDEAAGNDPSFILESNWPIPDQRYFIDFFDNSEGKVTSKKLPAINSSTNPMCLIDSCNGLLCMHDSSRRIFICNPFTGLYIELPKLVKYPSLVGHLVFGFHQTTKEYKIIQIVFRRQLRKVYSSTIPTSTSSTLSEVQIFTIGSPCWRNLGTIPYRFILSKPKALVHGRFHWLSTPNKNTTATLLISFDLDTERFREIPKPDCCCGSDKCFRQLMVVRGCLSAIAFHDNYGERLEIWIMKEYSVKESWIKEFSIGAYCLPPTLMQQEIIQFSAYFRPNRFVRFLCVLKSGEILLEFKRKALVVYDPRDGTFKEFTFPEMPNRFKIVIHVGSLNWLHN</sequence>
<dbReference type="Proteomes" id="UP000436088">
    <property type="component" value="Unassembled WGS sequence"/>
</dbReference>
<organism evidence="2 3">
    <name type="scientific">Hibiscus syriacus</name>
    <name type="common">Rose of Sharon</name>
    <dbReference type="NCBI Taxonomy" id="106335"/>
    <lineage>
        <taxon>Eukaryota</taxon>
        <taxon>Viridiplantae</taxon>
        <taxon>Streptophyta</taxon>
        <taxon>Embryophyta</taxon>
        <taxon>Tracheophyta</taxon>
        <taxon>Spermatophyta</taxon>
        <taxon>Magnoliopsida</taxon>
        <taxon>eudicotyledons</taxon>
        <taxon>Gunneridae</taxon>
        <taxon>Pentapetalae</taxon>
        <taxon>rosids</taxon>
        <taxon>malvids</taxon>
        <taxon>Malvales</taxon>
        <taxon>Malvaceae</taxon>
        <taxon>Malvoideae</taxon>
        <taxon>Hibiscus</taxon>
    </lineage>
</organism>
<dbReference type="InterPro" id="IPR050796">
    <property type="entry name" value="SCF_F-box_component"/>
</dbReference>
<reference evidence="2" key="1">
    <citation type="submission" date="2019-09" db="EMBL/GenBank/DDBJ databases">
        <title>Draft genome information of white flower Hibiscus syriacus.</title>
        <authorList>
            <person name="Kim Y.-M."/>
        </authorList>
    </citation>
    <scope>NUCLEOTIDE SEQUENCE [LARGE SCALE GENOMIC DNA]</scope>
    <source>
        <strain evidence="2">YM2019G1</strain>
    </source>
</reference>
<gene>
    <name evidence="2" type="ORF">F3Y22_tig00110597pilonHSYRG01232</name>
</gene>
<feature type="domain" description="F-box" evidence="1">
    <location>
        <begin position="17"/>
        <end position="63"/>
    </location>
</feature>
<comment type="caution">
    <text evidence="2">The sequence shown here is derived from an EMBL/GenBank/DDBJ whole genome shotgun (WGS) entry which is preliminary data.</text>
</comment>
<keyword evidence="3" id="KW-1185">Reference proteome</keyword>
<dbReference type="InterPro" id="IPR036047">
    <property type="entry name" value="F-box-like_dom_sf"/>
</dbReference>
<dbReference type="CDD" id="cd22157">
    <property type="entry name" value="F-box_AtFBW1-like"/>
    <property type="match status" value="1"/>
</dbReference>
<dbReference type="InterPro" id="IPR001810">
    <property type="entry name" value="F-box_dom"/>
</dbReference>
<evidence type="ECO:0000313" key="2">
    <source>
        <dbReference type="EMBL" id="KAE8698985.1"/>
    </source>
</evidence>
<dbReference type="NCBIfam" id="TIGR01640">
    <property type="entry name" value="F_box_assoc_1"/>
    <property type="match status" value="1"/>
</dbReference>
<dbReference type="InterPro" id="IPR017451">
    <property type="entry name" value="F-box-assoc_interact_dom"/>
</dbReference>
<dbReference type="SMART" id="SM00256">
    <property type="entry name" value="FBOX"/>
    <property type="match status" value="1"/>
</dbReference>
<dbReference type="Pfam" id="PF08268">
    <property type="entry name" value="FBA_3"/>
    <property type="match status" value="1"/>
</dbReference>
<dbReference type="PANTHER" id="PTHR31672">
    <property type="entry name" value="BNACNNG10540D PROTEIN"/>
    <property type="match status" value="1"/>
</dbReference>
<dbReference type="InterPro" id="IPR013187">
    <property type="entry name" value="F-box-assoc_dom_typ3"/>
</dbReference>
<dbReference type="SUPFAM" id="SSF81383">
    <property type="entry name" value="F-box domain"/>
    <property type="match status" value="1"/>
</dbReference>
<accession>A0A6A3A727</accession>
<dbReference type="Gene3D" id="1.20.1280.50">
    <property type="match status" value="1"/>
</dbReference>
<dbReference type="AlphaFoldDB" id="A0A6A3A727"/>
<evidence type="ECO:0000259" key="1">
    <source>
        <dbReference type="PROSITE" id="PS50181"/>
    </source>
</evidence>
<dbReference type="EMBL" id="VEPZ02001044">
    <property type="protein sequence ID" value="KAE8698985.1"/>
    <property type="molecule type" value="Genomic_DNA"/>
</dbReference>
<dbReference type="PROSITE" id="PS50181">
    <property type="entry name" value="FBOX"/>
    <property type="match status" value="1"/>
</dbReference>
<protein>
    <recommendedName>
        <fullName evidence="1">F-box domain-containing protein</fullName>
    </recommendedName>
</protein>
<name>A0A6A3A727_HIBSY</name>